<dbReference type="EMBL" id="AAOH01000005">
    <property type="protein sequence ID" value="EAR27926.1"/>
    <property type="molecule type" value="Genomic_DNA"/>
</dbReference>
<evidence type="ECO:0000256" key="3">
    <source>
        <dbReference type="ARBA" id="ARBA00022448"/>
    </source>
</evidence>
<reference evidence="11 12" key="1">
    <citation type="submission" date="2006-02" db="EMBL/GenBank/DDBJ databases">
        <authorList>
            <person name="Moran M.A."/>
            <person name="Kjelleberg S."/>
            <person name="Egan S."/>
            <person name="Saunders N."/>
            <person name="Thomas T."/>
            <person name="Ferriera S."/>
            <person name="Johnson J."/>
            <person name="Kravitz S."/>
            <person name="Halpern A."/>
            <person name="Remington K."/>
            <person name="Beeson K."/>
            <person name="Tran B."/>
            <person name="Rogers Y.-H."/>
            <person name="Friedman R."/>
            <person name="Venter J.C."/>
        </authorList>
    </citation>
    <scope>NUCLEOTIDE SEQUENCE [LARGE SCALE GENOMIC DNA]</scope>
    <source>
        <strain evidence="11 12">D2</strain>
    </source>
</reference>
<evidence type="ECO:0000313" key="11">
    <source>
        <dbReference type="EMBL" id="EAR27926.1"/>
    </source>
</evidence>
<evidence type="ECO:0000256" key="1">
    <source>
        <dbReference type="ARBA" id="ARBA00004651"/>
    </source>
</evidence>
<comment type="similarity">
    <text evidence="2">Belongs to the ABC-4 integral membrane protein family. LolC/E subfamily.</text>
</comment>
<feature type="domain" description="ABC3 transporter permease C-terminal" evidence="9">
    <location>
        <begin position="272"/>
        <end position="404"/>
    </location>
</feature>
<comment type="subcellular location">
    <subcellularLocation>
        <location evidence="1">Cell membrane</location>
        <topology evidence="1">Multi-pass membrane protein</topology>
    </subcellularLocation>
</comment>
<keyword evidence="11" id="KW-0449">Lipoprotein</keyword>
<feature type="transmembrane region" description="Helical" evidence="8">
    <location>
        <begin position="377"/>
        <end position="397"/>
    </location>
</feature>
<organism evidence="11 12">
    <name type="scientific">Pseudoalteromonas tunicata D2</name>
    <dbReference type="NCBI Taxonomy" id="87626"/>
    <lineage>
        <taxon>Bacteria</taxon>
        <taxon>Pseudomonadati</taxon>
        <taxon>Pseudomonadota</taxon>
        <taxon>Gammaproteobacteria</taxon>
        <taxon>Alteromonadales</taxon>
        <taxon>Pseudoalteromonadaceae</taxon>
        <taxon>Pseudoalteromonas</taxon>
    </lineage>
</organism>
<feature type="transmembrane region" description="Helical" evidence="8">
    <location>
        <begin position="312"/>
        <end position="341"/>
    </location>
</feature>
<evidence type="ECO:0000256" key="4">
    <source>
        <dbReference type="ARBA" id="ARBA00022475"/>
    </source>
</evidence>
<evidence type="ECO:0000256" key="5">
    <source>
        <dbReference type="ARBA" id="ARBA00022692"/>
    </source>
</evidence>
<dbReference type="InterPro" id="IPR051447">
    <property type="entry name" value="Lipoprotein-release_system"/>
</dbReference>
<gene>
    <name evidence="11" type="ORF">PTD2_18930</name>
</gene>
<evidence type="ECO:0000256" key="8">
    <source>
        <dbReference type="SAM" id="Phobius"/>
    </source>
</evidence>
<dbReference type="eggNOG" id="COG4591">
    <property type="taxonomic scope" value="Bacteria"/>
</dbReference>
<proteinExistence type="inferred from homology"/>
<evidence type="ECO:0000256" key="2">
    <source>
        <dbReference type="ARBA" id="ARBA00005236"/>
    </source>
</evidence>
<dbReference type="Pfam" id="PF12704">
    <property type="entry name" value="MacB_PCD"/>
    <property type="match status" value="1"/>
</dbReference>
<evidence type="ECO:0000256" key="7">
    <source>
        <dbReference type="ARBA" id="ARBA00023136"/>
    </source>
</evidence>
<keyword evidence="4" id="KW-1003">Cell membrane</keyword>
<dbReference type="GO" id="GO:0042953">
    <property type="term" value="P:lipoprotein transport"/>
    <property type="evidence" value="ECO:0007669"/>
    <property type="project" value="InterPro"/>
</dbReference>
<evidence type="ECO:0000313" key="12">
    <source>
        <dbReference type="Proteomes" id="UP000006201"/>
    </source>
</evidence>
<feature type="transmembrane region" description="Helical" evidence="8">
    <location>
        <begin position="347"/>
        <end position="365"/>
    </location>
</feature>
<dbReference type="AlphaFoldDB" id="A4CC39"/>
<comment type="caution">
    <text evidence="11">The sequence shown here is derived from an EMBL/GenBank/DDBJ whole genome shotgun (WGS) entry which is preliminary data.</text>
</comment>
<keyword evidence="12" id="KW-1185">Reference proteome</keyword>
<feature type="transmembrane region" description="Helical" evidence="8">
    <location>
        <begin position="269"/>
        <end position="291"/>
    </location>
</feature>
<name>A4CC39_9GAMM</name>
<dbReference type="Pfam" id="PF02687">
    <property type="entry name" value="FtsX"/>
    <property type="match status" value="1"/>
</dbReference>
<dbReference type="OrthoDB" id="9808461at2"/>
<evidence type="ECO:0000256" key="6">
    <source>
        <dbReference type="ARBA" id="ARBA00022989"/>
    </source>
</evidence>
<dbReference type="InterPro" id="IPR011925">
    <property type="entry name" value="LolCE_TM"/>
</dbReference>
<dbReference type="NCBIfam" id="TIGR02212">
    <property type="entry name" value="lolCE"/>
    <property type="match status" value="1"/>
</dbReference>
<dbReference type="HOGENOM" id="CLU_000604_8_1_6"/>
<dbReference type="STRING" id="87626.PTD2_18930"/>
<protein>
    <submittedName>
        <fullName evidence="11">Putative lipoprotein releasing system transmembrane protein</fullName>
    </submittedName>
</protein>
<keyword evidence="3" id="KW-0813">Transport</keyword>
<keyword evidence="7 8" id="KW-0472">Membrane</keyword>
<accession>A4CC39</accession>
<feature type="domain" description="MacB-like periplasmic core" evidence="10">
    <location>
        <begin position="30"/>
        <end position="190"/>
    </location>
</feature>
<feature type="transmembrane region" description="Helical" evidence="8">
    <location>
        <begin position="20"/>
        <end position="46"/>
    </location>
</feature>
<evidence type="ECO:0000259" key="9">
    <source>
        <dbReference type="Pfam" id="PF02687"/>
    </source>
</evidence>
<keyword evidence="6 8" id="KW-1133">Transmembrane helix</keyword>
<dbReference type="GO" id="GO:0044874">
    <property type="term" value="P:lipoprotein localization to outer membrane"/>
    <property type="evidence" value="ECO:0007669"/>
    <property type="project" value="TreeGrafter"/>
</dbReference>
<dbReference type="RefSeq" id="WP_009839758.1">
    <property type="nucleotide sequence ID" value="NZ_CH959301.1"/>
</dbReference>
<dbReference type="PANTHER" id="PTHR30489:SF0">
    <property type="entry name" value="LIPOPROTEIN-RELEASING SYSTEM TRANSMEMBRANE PROTEIN LOLE"/>
    <property type="match status" value="1"/>
</dbReference>
<evidence type="ECO:0000259" key="10">
    <source>
        <dbReference type="Pfam" id="PF12704"/>
    </source>
</evidence>
<dbReference type="PANTHER" id="PTHR30489">
    <property type="entry name" value="LIPOPROTEIN-RELEASING SYSTEM TRANSMEMBRANE PROTEIN LOLE"/>
    <property type="match status" value="1"/>
</dbReference>
<dbReference type="GO" id="GO:0098797">
    <property type="term" value="C:plasma membrane protein complex"/>
    <property type="evidence" value="ECO:0007669"/>
    <property type="project" value="TreeGrafter"/>
</dbReference>
<keyword evidence="5 8" id="KW-0812">Transmembrane</keyword>
<sequence length="410" mass="44794">MNLSLFLSQRFRKAKRDNGFIGFIGKASSAGIGLGIAVLIVALSVFNGFEQQLVERLLAVVPHVEYEAPNRPINNWPSKVKQLADHSEVAAASPFIKLNGMAQFKNELKAVEVSAIDPAFETEVSDIGKFISPTPLQALQKGQIILGKQIFEALGVNIGDSITVLLPNLNTKSDHLAAAKKLRLVVVGQIAMGGPVDHSTGLIHLSQAQDLLDLSADQVMGLRLKLYDVFNAHRTAMSIGSELNDYVYVNTWFRSQGNLYQDIQMVRTIIYLVVFLIIAVASFNIVSTLVMEVKEKQSNIAILKTMGATDRMIIMTFMLHGMFQAFVGMLGGTLLGVGLALSLPDIFLWWNQLSGTNVLAGVYFVEFLPSKLVVSDIAVTLLVTFIMTSIATIYPAWQASRIDPAKVLGQ</sequence>
<dbReference type="InterPro" id="IPR003838">
    <property type="entry name" value="ABC3_permease_C"/>
</dbReference>
<dbReference type="Proteomes" id="UP000006201">
    <property type="component" value="Unassembled WGS sequence"/>
</dbReference>
<dbReference type="InterPro" id="IPR025857">
    <property type="entry name" value="MacB_PCD"/>
</dbReference>